<dbReference type="Proteomes" id="UP000288024">
    <property type="component" value="Unassembled WGS sequence"/>
</dbReference>
<feature type="domain" description="Core" evidence="2">
    <location>
        <begin position="1"/>
        <end position="77"/>
    </location>
</feature>
<accession>A0A3S2TRS5</accession>
<dbReference type="GeneID" id="87617795"/>
<comment type="caution">
    <text evidence="3">The sequence shown here is derived from an EMBL/GenBank/DDBJ whole genome shotgun (WGS) entry which is preliminary data.</text>
</comment>
<keyword evidence="4" id="KW-1185">Reference proteome</keyword>
<dbReference type="AlphaFoldDB" id="A0A3S2TRS5"/>
<name>A0A3S2TRS5_9BACI</name>
<gene>
    <name evidence="3" type="ORF">EM808_23110</name>
</gene>
<proteinExistence type="inferred from homology"/>
<evidence type="ECO:0000256" key="1">
    <source>
        <dbReference type="ARBA" id="ARBA00006718"/>
    </source>
</evidence>
<dbReference type="InterPro" id="IPR000361">
    <property type="entry name" value="ATAP_core_dom"/>
</dbReference>
<dbReference type="SUPFAM" id="SSF89360">
    <property type="entry name" value="HesB-like domain"/>
    <property type="match status" value="1"/>
</dbReference>
<dbReference type="EMBL" id="RZTZ01000014">
    <property type="protein sequence ID" value="RVT57947.1"/>
    <property type="molecule type" value="Genomic_DNA"/>
</dbReference>
<evidence type="ECO:0000259" key="2">
    <source>
        <dbReference type="Pfam" id="PF01521"/>
    </source>
</evidence>
<protein>
    <recommendedName>
        <fullName evidence="2">Core domain-containing protein</fullName>
    </recommendedName>
</protein>
<dbReference type="RefSeq" id="WP_127741253.1">
    <property type="nucleotide sequence ID" value="NZ_CAJCKN010000083.1"/>
</dbReference>
<organism evidence="3 4">
    <name type="scientific">Niallia taxi</name>
    <dbReference type="NCBI Taxonomy" id="2499688"/>
    <lineage>
        <taxon>Bacteria</taxon>
        <taxon>Bacillati</taxon>
        <taxon>Bacillota</taxon>
        <taxon>Bacilli</taxon>
        <taxon>Bacillales</taxon>
        <taxon>Bacillaceae</taxon>
        <taxon>Niallia</taxon>
    </lineage>
</organism>
<dbReference type="PIRSF" id="PIRSF034852">
    <property type="entry name" value="UCP034852"/>
    <property type="match status" value="1"/>
</dbReference>
<evidence type="ECO:0000313" key="4">
    <source>
        <dbReference type="Proteomes" id="UP000288024"/>
    </source>
</evidence>
<evidence type="ECO:0000313" key="3">
    <source>
        <dbReference type="EMBL" id="RVT57947.1"/>
    </source>
</evidence>
<reference evidence="3 4" key="1">
    <citation type="submission" date="2019-01" db="EMBL/GenBank/DDBJ databases">
        <title>Bacillus sp. M5HDSG1-1, whole genome shotgun sequence.</title>
        <authorList>
            <person name="Tuo L."/>
        </authorList>
    </citation>
    <scope>NUCLEOTIDE SEQUENCE [LARGE SCALE GENOMIC DNA]</scope>
    <source>
        <strain evidence="3 4">M5HDSG1-1</strain>
    </source>
</reference>
<comment type="similarity">
    <text evidence="1">Belongs to the HesB/IscA family.</text>
</comment>
<dbReference type="InterPro" id="IPR008326">
    <property type="entry name" value="PdhI-like"/>
</dbReference>
<dbReference type="Pfam" id="PF01521">
    <property type="entry name" value="Fe-S_biosyn"/>
    <property type="match status" value="1"/>
</dbReference>
<sequence>MKIVISDKASEWYKNELLLNEGDYVRFFARYGGCSTVQQGFSLGISNEKPVNSGVSTEKDGIRYYIEEKDLWYFDDNDLLADFNDAAQEPEYHYTEKQA</sequence>
<dbReference type="InterPro" id="IPR035903">
    <property type="entry name" value="HesB-like_dom_sf"/>
</dbReference>